<dbReference type="InterPro" id="IPR050565">
    <property type="entry name" value="LYPA1-2/EST-like"/>
</dbReference>
<reference evidence="4" key="1">
    <citation type="submission" date="2020-10" db="EMBL/GenBank/DDBJ databases">
        <title>Taxonomic study of unclassified bacteria belonging to the class Ktedonobacteria.</title>
        <authorList>
            <person name="Yabe S."/>
            <person name="Wang C.M."/>
            <person name="Zheng Y."/>
            <person name="Sakai Y."/>
            <person name="Cavaletti L."/>
            <person name="Monciardini P."/>
            <person name="Donadio S."/>
        </authorList>
    </citation>
    <scope>NUCLEOTIDE SEQUENCE</scope>
    <source>
        <strain evidence="4">ID150040</strain>
    </source>
</reference>
<evidence type="ECO:0000313" key="4">
    <source>
        <dbReference type="EMBL" id="GHO93247.1"/>
    </source>
</evidence>
<dbReference type="PANTHER" id="PTHR10655">
    <property type="entry name" value="LYSOPHOSPHOLIPASE-RELATED"/>
    <property type="match status" value="1"/>
</dbReference>
<sequence>MQTGPHQGQRVLTDGEPFERARAAMILVHGRGGSAEDILSLTSELDGTGFAYLAPQAAGYTWYPNSFLAPLASNEPGLSSGLVVLASLIERLQQEGIPPERTMLLGFSQGACLLLEFAARNARRYGGIAGLSGGLIGPDSTPRDYQGSLAGTPVFLGCSDRDPHVPKKRVDLSAEVFQRLGGVVTERIYPAMGHTVNSDEIGIVKGMMNDLISAQ</sequence>
<dbReference type="SUPFAM" id="SSF53474">
    <property type="entry name" value="alpha/beta-Hydrolases"/>
    <property type="match status" value="1"/>
</dbReference>
<dbReference type="RefSeq" id="WP_220204040.1">
    <property type="nucleotide sequence ID" value="NZ_BNJK01000001.1"/>
</dbReference>
<dbReference type="InterPro" id="IPR003140">
    <property type="entry name" value="PLipase/COase/thioEstase"/>
</dbReference>
<proteinExistence type="inferred from homology"/>
<dbReference type="Pfam" id="PF02230">
    <property type="entry name" value="Abhydrolase_2"/>
    <property type="match status" value="1"/>
</dbReference>
<evidence type="ECO:0000259" key="3">
    <source>
        <dbReference type="Pfam" id="PF02230"/>
    </source>
</evidence>
<protein>
    <submittedName>
        <fullName evidence="4">Phospholipase/carboxylesterase</fullName>
    </submittedName>
</protein>
<evidence type="ECO:0000313" key="5">
    <source>
        <dbReference type="Proteomes" id="UP000597444"/>
    </source>
</evidence>
<comment type="caution">
    <text evidence="4">The sequence shown here is derived from an EMBL/GenBank/DDBJ whole genome shotgun (WGS) entry which is preliminary data.</text>
</comment>
<dbReference type="Proteomes" id="UP000597444">
    <property type="component" value="Unassembled WGS sequence"/>
</dbReference>
<dbReference type="InterPro" id="IPR029058">
    <property type="entry name" value="AB_hydrolase_fold"/>
</dbReference>
<dbReference type="GO" id="GO:0016787">
    <property type="term" value="F:hydrolase activity"/>
    <property type="evidence" value="ECO:0007669"/>
    <property type="project" value="UniProtKB-KW"/>
</dbReference>
<feature type="domain" description="Phospholipase/carboxylesterase/thioesterase" evidence="3">
    <location>
        <begin position="19"/>
        <end position="207"/>
    </location>
</feature>
<evidence type="ECO:0000256" key="2">
    <source>
        <dbReference type="ARBA" id="ARBA00022801"/>
    </source>
</evidence>
<keyword evidence="5" id="KW-1185">Reference proteome</keyword>
<dbReference type="AlphaFoldDB" id="A0A8J3N0S9"/>
<dbReference type="EMBL" id="BNJK01000001">
    <property type="protein sequence ID" value="GHO93247.1"/>
    <property type="molecule type" value="Genomic_DNA"/>
</dbReference>
<organism evidence="4 5">
    <name type="scientific">Reticulibacter mediterranei</name>
    <dbReference type="NCBI Taxonomy" id="2778369"/>
    <lineage>
        <taxon>Bacteria</taxon>
        <taxon>Bacillati</taxon>
        <taxon>Chloroflexota</taxon>
        <taxon>Ktedonobacteria</taxon>
        <taxon>Ktedonobacterales</taxon>
        <taxon>Reticulibacteraceae</taxon>
        <taxon>Reticulibacter</taxon>
    </lineage>
</organism>
<evidence type="ECO:0000256" key="1">
    <source>
        <dbReference type="ARBA" id="ARBA00006499"/>
    </source>
</evidence>
<gene>
    <name evidence="4" type="ORF">KSF_032950</name>
</gene>
<comment type="similarity">
    <text evidence="1">Belongs to the AB hydrolase superfamily. AB hydrolase 2 family.</text>
</comment>
<name>A0A8J3N0S9_9CHLR</name>
<dbReference type="Gene3D" id="3.40.50.1820">
    <property type="entry name" value="alpha/beta hydrolase"/>
    <property type="match status" value="1"/>
</dbReference>
<keyword evidence="2" id="KW-0378">Hydrolase</keyword>
<accession>A0A8J3N0S9</accession>
<dbReference type="PANTHER" id="PTHR10655:SF17">
    <property type="entry name" value="LYSOPHOSPHOLIPASE-LIKE PROTEIN 1"/>
    <property type="match status" value="1"/>
</dbReference>